<dbReference type="OrthoDB" id="6255506at2759"/>
<accession>A0A8K0TUB7</accession>
<dbReference type="AlphaFoldDB" id="A0A8K0TUB7"/>
<dbReference type="EMBL" id="JAGPXD010000001">
    <property type="protein sequence ID" value="KAH7377250.1"/>
    <property type="molecule type" value="Genomic_DNA"/>
</dbReference>
<keyword evidence="3" id="KW-1185">Reference proteome</keyword>
<dbReference type="Proteomes" id="UP000813385">
    <property type="component" value="Unassembled WGS sequence"/>
</dbReference>
<proteinExistence type="predicted"/>
<name>A0A8K0TUB7_9PEZI</name>
<protein>
    <submittedName>
        <fullName evidence="2">Uncharacterized protein</fullName>
    </submittedName>
</protein>
<evidence type="ECO:0000256" key="1">
    <source>
        <dbReference type="SAM" id="MobiDB-lite"/>
    </source>
</evidence>
<sequence length="98" mass="10301">MSRASIAATTTAALSTSTQFCGPGPLGVSKRSRYGTAVFVKPNVRRLRSATTTTLYAPTTFLGLKRPGSGARRPKTPAAPTKAEKEVTADDENEAACR</sequence>
<feature type="compositionally biased region" description="Acidic residues" evidence="1">
    <location>
        <begin position="89"/>
        <end position="98"/>
    </location>
</feature>
<evidence type="ECO:0000313" key="3">
    <source>
        <dbReference type="Proteomes" id="UP000813385"/>
    </source>
</evidence>
<gene>
    <name evidence="2" type="ORF">B0T11DRAFT_315320</name>
</gene>
<organism evidence="2 3">
    <name type="scientific">Plectosphaerella cucumerina</name>
    <dbReference type="NCBI Taxonomy" id="40658"/>
    <lineage>
        <taxon>Eukaryota</taxon>
        <taxon>Fungi</taxon>
        <taxon>Dikarya</taxon>
        <taxon>Ascomycota</taxon>
        <taxon>Pezizomycotina</taxon>
        <taxon>Sordariomycetes</taxon>
        <taxon>Hypocreomycetidae</taxon>
        <taxon>Glomerellales</taxon>
        <taxon>Plectosphaerellaceae</taxon>
        <taxon>Plectosphaerella</taxon>
    </lineage>
</organism>
<comment type="caution">
    <text evidence="2">The sequence shown here is derived from an EMBL/GenBank/DDBJ whole genome shotgun (WGS) entry which is preliminary data.</text>
</comment>
<feature type="non-terminal residue" evidence="2">
    <location>
        <position position="98"/>
    </location>
</feature>
<evidence type="ECO:0000313" key="2">
    <source>
        <dbReference type="EMBL" id="KAH7377250.1"/>
    </source>
</evidence>
<feature type="region of interest" description="Disordered" evidence="1">
    <location>
        <begin position="61"/>
        <end position="98"/>
    </location>
</feature>
<reference evidence="2" key="1">
    <citation type="journal article" date="2021" name="Nat. Commun.">
        <title>Genetic determinants of endophytism in the Arabidopsis root mycobiome.</title>
        <authorList>
            <person name="Mesny F."/>
            <person name="Miyauchi S."/>
            <person name="Thiergart T."/>
            <person name="Pickel B."/>
            <person name="Atanasova L."/>
            <person name="Karlsson M."/>
            <person name="Huettel B."/>
            <person name="Barry K.W."/>
            <person name="Haridas S."/>
            <person name="Chen C."/>
            <person name="Bauer D."/>
            <person name="Andreopoulos W."/>
            <person name="Pangilinan J."/>
            <person name="LaButti K."/>
            <person name="Riley R."/>
            <person name="Lipzen A."/>
            <person name="Clum A."/>
            <person name="Drula E."/>
            <person name="Henrissat B."/>
            <person name="Kohler A."/>
            <person name="Grigoriev I.V."/>
            <person name="Martin F.M."/>
            <person name="Hacquard S."/>
        </authorList>
    </citation>
    <scope>NUCLEOTIDE SEQUENCE</scope>
    <source>
        <strain evidence="2">MPI-CAGE-AT-0016</strain>
    </source>
</reference>